<dbReference type="KEGG" id="bvo:Pan97_50010"/>
<feature type="region of interest" description="Disordered" evidence="1">
    <location>
        <begin position="42"/>
        <end position="62"/>
    </location>
</feature>
<evidence type="ECO:0000256" key="2">
    <source>
        <dbReference type="SAM" id="Phobius"/>
    </source>
</evidence>
<evidence type="ECO:0000313" key="3">
    <source>
        <dbReference type="EMBL" id="QDU77922.1"/>
    </source>
</evidence>
<reference evidence="4" key="1">
    <citation type="submission" date="2019-02" db="EMBL/GenBank/DDBJ databases">
        <title>Deep-cultivation of Planctomycetes and their phenomic and genomic characterization uncovers novel biology.</title>
        <authorList>
            <person name="Wiegand S."/>
            <person name="Jogler M."/>
            <person name="Boedeker C."/>
            <person name="Pinto D."/>
            <person name="Vollmers J."/>
            <person name="Rivas-Marin E."/>
            <person name="Kohn T."/>
            <person name="Peeters S.H."/>
            <person name="Heuer A."/>
            <person name="Rast P."/>
            <person name="Oberbeckmann S."/>
            <person name="Bunk B."/>
            <person name="Jeske O."/>
            <person name="Meyerdierks A."/>
            <person name="Storesund J.E."/>
            <person name="Kallscheuer N."/>
            <person name="Luecker S."/>
            <person name="Lage O.M."/>
            <person name="Pohl T."/>
            <person name="Merkel B.J."/>
            <person name="Hornburger P."/>
            <person name="Mueller R.-W."/>
            <person name="Bruemmer F."/>
            <person name="Labrenz M."/>
            <person name="Spormann A.M."/>
            <person name="Op den Camp H."/>
            <person name="Overmann J."/>
            <person name="Amann R."/>
            <person name="Jetten M.S.M."/>
            <person name="Mascher T."/>
            <person name="Medema M.H."/>
            <person name="Devos D.P."/>
            <person name="Kaster A.-K."/>
            <person name="Ovreas L."/>
            <person name="Rohde M."/>
            <person name="Galperin M.Y."/>
            <person name="Jogler C."/>
        </authorList>
    </citation>
    <scope>NUCLEOTIDE SEQUENCE [LARGE SCALE GENOMIC DNA]</scope>
    <source>
        <strain evidence="4">Pan97</strain>
    </source>
</reference>
<dbReference type="AlphaFoldDB" id="A0A518CFB6"/>
<feature type="transmembrane region" description="Helical" evidence="2">
    <location>
        <begin position="12"/>
        <end position="31"/>
    </location>
</feature>
<dbReference type="EMBL" id="CP036289">
    <property type="protein sequence ID" value="QDU77922.1"/>
    <property type="molecule type" value="Genomic_DNA"/>
</dbReference>
<name>A0A518CFB6_9BACT</name>
<organism evidence="3 4">
    <name type="scientific">Bremerella volcania</name>
    <dbReference type="NCBI Taxonomy" id="2527984"/>
    <lineage>
        <taxon>Bacteria</taxon>
        <taxon>Pseudomonadati</taxon>
        <taxon>Planctomycetota</taxon>
        <taxon>Planctomycetia</taxon>
        <taxon>Pirellulales</taxon>
        <taxon>Pirellulaceae</taxon>
        <taxon>Bremerella</taxon>
    </lineage>
</organism>
<evidence type="ECO:0000256" key="1">
    <source>
        <dbReference type="SAM" id="MobiDB-lite"/>
    </source>
</evidence>
<evidence type="ECO:0000313" key="4">
    <source>
        <dbReference type="Proteomes" id="UP000318626"/>
    </source>
</evidence>
<accession>A0A518CFB6</accession>
<gene>
    <name evidence="3" type="ORF">Pan97_50010</name>
</gene>
<keyword evidence="2" id="KW-0472">Membrane</keyword>
<keyword evidence="2" id="KW-0812">Transmembrane</keyword>
<sequence length="179" mass="20662">MHSMGENGYLPYLMFFGGIILLIWILMRRNWRGQMRAKKDRGKDNYLVSNPRPENKQWSMSGGPADLNKWQVEMLERTRELQAEVDTKLLILQRTLMKIEASALSPEERRPIERTLQESRELVGEGSPNFSAVSELLCDDTKRAEIYALADQGQSQTEIAQQMNLDPYAVEMILNLRDS</sequence>
<keyword evidence="2" id="KW-1133">Transmembrane helix</keyword>
<proteinExistence type="predicted"/>
<keyword evidence="4" id="KW-1185">Reference proteome</keyword>
<protein>
    <recommendedName>
        <fullName evidence="5">DUF2802 domain-containing protein</fullName>
    </recommendedName>
</protein>
<evidence type="ECO:0008006" key="5">
    <source>
        <dbReference type="Google" id="ProtNLM"/>
    </source>
</evidence>
<dbReference type="Proteomes" id="UP000318626">
    <property type="component" value="Chromosome"/>
</dbReference>